<dbReference type="InterPro" id="IPR039537">
    <property type="entry name" value="Retrotran_Ty1/copia-like"/>
</dbReference>
<evidence type="ECO:0000313" key="6">
    <source>
        <dbReference type="EMBL" id="GJT70573.1"/>
    </source>
</evidence>
<dbReference type="InterPro" id="IPR025724">
    <property type="entry name" value="GAG-pre-integrase_dom"/>
</dbReference>
<dbReference type="InterPro" id="IPR012337">
    <property type="entry name" value="RNaseH-like_sf"/>
</dbReference>
<evidence type="ECO:0000256" key="2">
    <source>
        <dbReference type="SAM" id="MobiDB-lite"/>
    </source>
</evidence>
<accession>A0ABQ5G4M0</accession>
<dbReference type="Proteomes" id="UP001151760">
    <property type="component" value="Unassembled WGS sequence"/>
</dbReference>
<dbReference type="PANTHER" id="PTHR42648:SF32">
    <property type="entry name" value="RIBONUCLEASE H-LIKE DOMAIN, GAG-PRE-INTEGRASE DOMAIN PROTEIN-RELATED"/>
    <property type="match status" value="1"/>
</dbReference>
<keyword evidence="1" id="KW-0378">Hydrolase</keyword>
<reference evidence="6" key="1">
    <citation type="journal article" date="2022" name="Int. J. Mol. Sci.">
        <title>Draft Genome of Tanacetum Coccineum: Genomic Comparison of Closely Related Tanacetum-Family Plants.</title>
        <authorList>
            <person name="Yamashiro T."/>
            <person name="Shiraishi A."/>
            <person name="Nakayama K."/>
            <person name="Satake H."/>
        </authorList>
    </citation>
    <scope>NUCLEOTIDE SEQUENCE</scope>
</reference>
<keyword evidence="1" id="KW-0645">Protease</keyword>
<dbReference type="EMBL" id="BQNB010018089">
    <property type="protein sequence ID" value="GJT70573.1"/>
    <property type="molecule type" value="Genomic_DNA"/>
</dbReference>
<evidence type="ECO:0000259" key="3">
    <source>
        <dbReference type="Pfam" id="PF13976"/>
    </source>
</evidence>
<evidence type="ECO:0000256" key="1">
    <source>
        <dbReference type="ARBA" id="ARBA00022670"/>
    </source>
</evidence>
<feature type="region of interest" description="Disordered" evidence="2">
    <location>
        <begin position="884"/>
        <end position="911"/>
    </location>
</feature>
<gene>
    <name evidence="6" type="ORF">Tco_1029859</name>
</gene>
<dbReference type="PANTHER" id="PTHR42648">
    <property type="entry name" value="TRANSPOSASE, PUTATIVE-RELATED"/>
    <property type="match status" value="1"/>
</dbReference>
<name>A0ABQ5G4M0_9ASTR</name>
<dbReference type="Pfam" id="PF14223">
    <property type="entry name" value="Retrotran_gag_2"/>
    <property type="match status" value="1"/>
</dbReference>
<feature type="domain" description="Retrovirus-related Pol polyprotein from transposon TNT 1-94-like beta-barrel" evidence="4">
    <location>
        <begin position="509"/>
        <end position="584"/>
    </location>
</feature>
<reference evidence="6" key="2">
    <citation type="submission" date="2022-01" db="EMBL/GenBank/DDBJ databases">
        <authorList>
            <person name="Yamashiro T."/>
            <person name="Shiraishi A."/>
            <person name="Satake H."/>
            <person name="Nakayama K."/>
        </authorList>
    </citation>
    <scope>NUCLEOTIDE SEQUENCE</scope>
</reference>
<evidence type="ECO:0000313" key="7">
    <source>
        <dbReference type="Proteomes" id="UP001151760"/>
    </source>
</evidence>
<dbReference type="InterPro" id="IPR057670">
    <property type="entry name" value="SH3_retrovirus"/>
</dbReference>
<feature type="domain" description="Retroviral polymerase SH3-like" evidence="5">
    <location>
        <begin position="795"/>
        <end position="850"/>
    </location>
</feature>
<dbReference type="SUPFAM" id="SSF53098">
    <property type="entry name" value="Ribonuclease H-like"/>
    <property type="match status" value="1"/>
</dbReference>
<dbReference type="Pfam" id="PF25597">
    <property type="entry name" value="SH3_retrovirus"/>
    <property type="match status" value="1"/>
</dbReference>
<comment type="caution">
    <text evidence="6">The sequence shown here is derived from an EMBL/GenBank/DDBJ whole genome shotgun (WGS) entry which is preliminary data.</text>
</comment>
<evidence type="ECO:0000259" key="4">
    <source>
        <dbReference type="Pfam" id="PF22936"/>
    </source>
</evidence>
<dbReference type="Pfam" id="PF13976">
    <property type="entry name" value="gag_pre-integrs"/>
    <property type="match status" value="1"/>
</dbReference>
<feature type="domain" description="GAG-pre-integrase" evidence="3">
    <location>
        <begin position="612"/>
        <end position="681"/>
    </location>
</feature>
<dbReference type="InterPro" id="IPR054722">
    <property type="entry name" value="PolX-like_BBD"/>
</dbReference>
<keyword evidence="7" id="KW-1185">Reference proteome</keyword>
<organism evidence="6 7">
    <name type="scientific">Tanacetum coccineum</name>
    <dbReference type="NCBI Taxonomy" id="301880"/>
    <lineage>
        <taxon>Eukaryota</taxon>
        <taxon>Viridiplantae</taxon>
        <taxon>Streptophyta</taxon>
        <taxon>Embryophyta</taxon>
        <taxon>Tracheophyta</taxon>
        <taxon>Spermatophyta</taxon>
        <taxon>Magnoliopsida</taxon>
        <taxon>eudicotyledons</taxon>
        <taxon>Gunneridae</taxon>
        <taxon>Pentapetalae</taxon>
        <taxon>asterids</taxon>
        <taxon>campanulids</taxon>
        <taxon>Asterales</taxon>
        <taxon>Asteraceae</taxon>
        <taxon>Asteroideae</taxon>
        <taxon>Anthemideae</taxon>
        <taxon>Anthemidinae</taxon>
        <taxon>Tanacetum</taxon>
    </lineage>
</organism>
<evidence type="ECO:0000259" key="5">
    <source>
        <dbReference type="Pfam" id="PF25597"/>
    </source>
</evidence>
<proteinExistence type="predicted"/>
<sequence>MTIEVPQTLEYKGGQLSSAPLLEVENFTNWKKRFIYHIVSIEPQFKNIIKNGPYIRMATGQRKLEVQWTADERKAANLDQRLKSHIMFVLPDDQMNSVINCLITKSTWDDLILYHEGTSDVKESRIMDLRLCYNTFKFKECETLTHTFTRYKALMNELVNDGINLSKLEINIGFINGLPKKWLNSIYETQKEKSLMFVKPLSTGFFSTSIVQDFQDSPDNEEDTRSSHEYQNDLEEEYQARVVLAKSKIFFKKGTQSSSMHKSELRPTKDFEAKYNKVKAKLALLSSSASPSKSIMVKNKVKVLMALAKDNDAVNKEGAANLDFLTMHHVNTEILKENQNLRKELKELTAITKTWLNSSNKVNQCISEQILTQKKRILGVDQLTEDPSSFGQKDLVFVKSLANDTKVFKPGVEISWLSEAEGFILPNLDTDRIPPPESQTNTIKPPVAVTISSATDYDLADESLVCSTPLPPLEKLGGDEPISGPKANKSILKSNSTFKMEALKMKPIWYLDSGCSRHMTGVKSYLHKYVEQPGPKVVFRDDSTYVIEGYGSIKCNGIVFTKVTFVNGLKYNLISISQLCDAKYIVQFDEKRGTIFNSNKEIVMIAPRVRDVYVLDMTSSEPESCFFAKANENLNWLWHKRLAHLNFKTINQLAKQNLVMGLPSLVYSKDKPCSSCENGKHHRASFKTKQTFYIKKCLHLLHIDLFGPVTLRSINHEKYTLVIIDEYSRKNKTLIEAARIMLSGSVFSKQYWNEAVATACYTQNRSTVVKRHLKTPYEIFHGRIPSIDFLHVFGCPVYIHKHKDYIGKFHEKADDGYFLGYSVVSKAFRVFNIRKQQTEETYHIIFDESTDAIKFLKPSVDNINIAESERYPADEYIHHYEPSQYDQNDQPAQENDFPNDNPLEHSNYNNDSPIIENLINAEVVQDSEPTSSPVEDTSAQNTIRIPNISSSIPSTISPVAQDKWSQNKHIELVNIIDSISEGELKKVSEALKHHGWVDAMQDELN</sequence>
<dbReference type="Pfam" id="PF22936">
    <property type="entry name" value="Pol_BBD"/>
    <property type="match status" value="1"/>
</dbReference>
<protein>
    <submittedName>
        <fullName evidence="6">Retrovirus-related pol polyprotein from transposon TNT 1-94</fullName>
    </submittedName>
</protein>